<sequence length="273" mass="31654">MTTVDTSVIISTYNNPEWLEKVLWSYEIQTYKRFEVVIADDGSDDNTKQLIQRLEKEVSYPIQHIWHEDNGFQKTIILNKATVASKGDYLVYSDGDCIARKDFLQTHINFREEGFFLSGGYFKLPMNISSIITKSDIENQICFDINWLKQKGLKSSFKNNKITSQGIKTKLLNRFTPTTATWNGHNASGWKKDIITTNGYDERMQYGGEDRELGERLFNMGVKAKQIRYSAICLHLDHARGYVQPEMIEKNKNIRSVTKKDKITRTSYGIEKY</sequence>
<dbReference type="InterPro" id="IPR027791">
    <property type="entry name" value="Galactosyl_T_C"/>
</dbReference>
<dbReference type="Proteomes" id="UP001500027">
    <property type="component" value="Unassembled WGS sequence"/>
</dbReference>
<organism evidence="4 5">
    <name type="scientific">Hyunsoonleella aestuarii</name>
    <dbReference type="NCBI Taxonomy" id="912802"/>
    <lineage>
        <taxon>Bacteria</taxon>
        <taxon>Pseudomonadati</taxon>
        <taxon>Bacteroidota</taxon>
        <taxon>Flavobacteriia</taxon>
        <taxon>Flavobacteriales</taxon>
        <taxon>Flavobacteriaceae</taxon>
    </lineage>
</organism>
<proteinExistence type="predicted"/>
<keyword evidence="5" id="KW-1185">Reference proteome</keyword>
<dbReference type="PANTHER" id="PTHR43685:SF3">
    <property type="entry name" value="SLR2126 PROTEIN"/>
    <property type="match status" value="1"/>
</dbReference>
<dbReference type="RefSeq" id="WP_139002917.1">
    <property type="nucleotide sequence ID" value="NZ_BAABAV010000003.1"/>
</dbReference>
<evidence type="ECO:0000313" key="5">
    <source>
        <dbReference type="Proteomes" id="UP001500027"/>
    </source>
</evidence>
<comment type="caution">
    <text evidence="4">The sequence shown here is derived from an EMBL/GenBank/DDBJ whole genome shotgun (WGS) entry which is preliminary data.</text>
</comment>
<dbReference type="EMBL" id="BAABAV010000003">
    <property type="protein sequence ID" value="GAA4270542.1"/>
    <property type="molecule type" value="Genomic_DNA"/>
</dbReference>
<dbReference type="InterPro" id="IPR029044">
    <property type="entry name" value="Nucleotide-diphossugar_trans"/>
</dbReference>
<dbReference type="Pfam" id="PF02709">
    <property type="entry name" value="Glyco_transf_7C"/>
    <property type="match status" value="1"/>
</dbReference>
<dbReference type="CDD" id="cd06420">
    <property type="entry name" value="GT2_Chondriotin_Pol_N"/>
    <property type="match status" value="1"/>
</dbReference>
<keyword evidence="1" id="KW-0808">Transferase</keyword>
<evidence type="ECO:0000313" key="4">
    <source>
        <dbReference type="EMBL" id="GAA4270542.1"/>
    </source>
</evidence>
<feature type="domain" description="Glycosyltransferase 2-like" evidence="2">
    <location>
        <begin position="7"/>
        <end position="113"/>
    </location>
</feature>
<evidence type="ECO:0000259" key="2">
    <source>
        <dbReference type="Pfam" id="PF00535"/>
    </source>
</evidence>
<feature type="domain" description="Galactosyltransferase C-terminal" evidence="3">
    <location>
        <begin position="188"/>
        <end position="233"/>
    </location>
</feature>
<accession>A0ABP8EE67</accession>
<dbReference type="Pfam" id="PF00535">
    <property type="entry name" value="Glycos_transf_2"/>
    <property type="match status" value="1"/>
</dbReference>
<dbReference type="InterPro" id="IPR001173">
    <property type="entry name" value="Glyco_trans_2-like"/>
</dbReference>
<dbReference type="InterPro" id="IPR050834">
    <property type="entry name" value="Glycosyltransf_2"/>
</dbReference>
<evidence type="ECO:0000256" key="1">
    <source>
        <dbReference type="ARBA" id="ARBA00022679"/>
    </source>
</evidence>
<evidence type="ECO:0000259" key="3">
    <source>
        <dbReference type="Pfam" id="PF02709"/>
    </source>
</evidence>
<dbReference type="SUPFAM" id="SSF53448">
    <property type="entry name" value="Nucleotide-diphospho-sugar transferases"/>
    <property type="match status" value="1"/>
</dbReference>
<protein>
    <recommendedName>
        <fullName evidence="6">Glycosyltransferase</fullName>
    </recommendedName>
</protein>
<reference evidence="5" key="1">
    <citation type="journal article" date="2019" name="Int. J. Syst. Evol. Microbiol.">
        <title>The Global Catalogue of Microorganisms (GCM) 10K type strain sequencing project: providing services to taxonomists for standard genome sequencing and annotation.</title>
        <authorList>
            <consortium name="The Broad Institute Genomics Platform"/>
            <consortium name="The Broad Institute Genome Sequencing Center for Infectious Disease"/>
            <person name="Wu L."/>
            <person name="Ma J."/>
        </authorList>
    </citation>
    <scope>NUCLEOTIDE SEQUENCE [LARGE SCALE GENOMIC DNA]</scope>
    <source>
        <strain evidence="5">JCM 17452</strain>
    </source>
</reference>
<name>A0ABP8EE67_9FLAO</name>
<dbReference type="PANTHER" id="PTHR43685">
    <property type="entry name" value="GLYCOSYLTRANSFERASE"/>
    <property type="match status" value="1"/>
</dbReference>
<evidence type="ECO:0008006" key="6">
    <source>
        <dbReference type="Google" id="ProtNLM"/>
    </source>
</evidence>
<gene>
    <name evidence="4" type="ORF">GCM10022257_26430</name>
</gene>
<dbReference type="Gene3D" id="3.90.550.10">
    <property type="entry name" value="Spore Coat Polysaccharide Biosynthesis Protein SpsA, Chain A"/>
    <property type="match status" value="1"/>
</dbReference>